<keyword evidence="2" id="KW-1185">Reference proteome</keyword>
<dbReference type="Proteomes" id="UP000789831">
    <property type="component" value="Unassembled WGS sequence"/>
</dbReference>
<protein>
    <submittedName>
        <fullName evidence="1">1493_t:CDS:1</fullName>
    </submittedName>
</protein>
<dbReference type="AlphaFoldDB" id="A0A9N8V2Y7"/>
<comment type="caution">
    <text evidence="1">The sequence shown here is derived from an EMBL/GenBank/DDBJ whole genome shotgun (WGS) entry which is preliminary data.</text>
</comment>
<reference evidence="1" key="1">
    <citation type="submission" date="2021-06" db="EMBL/GenBank/DDBJ databases">
        <authorList>
            <person name="Kallberg Y."/>
            <person name="Tangrot J."/>
            <person name="Rosling A."/>
        </authorList>
    </citation>
    <scope>NUCLEOTIDE SEQUENCE</scope>
    <source>
        <strain evidence="1">MT106</strain>
    </source>
</reference>
<name>A0A9N8V2Y7_9GLOM</name>
<dbReference type="EMBL" id="CAJVPL010000028">
    <property type="protein sequence ID" value="CAG8435697.1"/>
    <property type="molecule type" value="Genomic_DNA"/>
</dbReference>
<proteinExistence type="predicted"/>
<evidence type="ECO:0000313" key="2">
    <source>
        <dbReference type="Proteomes" id="UP000789831"/>
    </source>
</evidence>
<gene>
    <name evidence="1" type="ORF">AGERDE_LOCUS568</name>
</gene>
<sequence length="65" mass="7598">MSNNAMISELGHRKIQKSCLLIRQKVSTHLLKYESANIMTSFKVGDRNERLKIESQYVLLFRCLL</sequence>
<organism evidence="1 2">
    <name type="scientific">Ambispora gerdemannii</name>
    <dbReference type="NCBI Taxonomy" id="144530"/>
    <lineage>
        <taxon>Eukaryota</taxon>
        <taxon>Fungi</taxon>
        <taxon>Fungi incertae sedis</taxon>
        <taxon>Mucoromycota</taxon>
        <taxon>Glomeromycotina</taxon>
        <taxon>Glomeromycetes</taxon>
        <taxon>Archaeosporales</taxon>
        <taxon>Ambisporaceae</taxon>
        <taxon>Ambispora</taxon>
    </lineage>
</organism>
<evidence type="ECO:0000313" key="1">
    <source>
        <dbReference type="EMBL" id="CAG8435697.1"/>
    </source>
</evidence>
<accession>A0A9N8V2Y7</accession>